<feature type="compositionally biased region" description="Acidic residues" evidence="1">
    <location>
        <begin position="172"/>
        <end position="189"/>
    </location>
</feature>
<evidence type="ECO:0000313" key="3">
    <source>
        <dbReference type="Proteomes" id="UP000310158"/>
    </source>
</evidence>
<dbReference type="PANTHER" id="PTHR31912:SF34">
    <property type="entry name" value="NOTOCHORD-RELATED PROTEIN"/>
    <property type="match status" value="1"/>
</dbReference>
<reference evidence="2 3" key="1">
    <citation type="submission" date="2019-02" db="EMBL/GenBank/DDBJ databases">
        <title>Genome sequencing of the rare red list fungi Bondarzewia mesenterica.</title>
        <authorList>
            <person name="Buettner E."/>
            <person name="Kellner H."/>
        </authorList>
    </citation>
    <scope>NUCLEOTIDE SEQUENCE [LARGE SCALE GENOMIC DNA]</scope>
    <source>
        <strain evidence="2 3">DSM 108281</strain>
    </source>
</reference>
<dbReference type="EMBL" id="SGPL01000197">
    <property type="protein sequence ID" value="THH15683.1"/>
    <property type="molecule type" value="Genomic_DNA"/>
</dbReference>
<evidence type="ECO:0000313" key="2">
    <source>
        <dbReference type="EMBL" id="THH15683.1"/>
    </source>
</evidence>
<dbReference type="AlphaFoldDB" id="A0A4V3XF08"/>
<keyword evidence="3" id="KW-1185">Reference proteome</keyword>
<comment type="caution">
    <text evidence="2">The sequence shown here is derived from an EMBL/GenBank/DDBJ whole genome shotgun (WGS) entry which is preliminary data.</text>
</comment>
<name>A0A4V3XF08_9AGAM</name>
<dbReference type="OrthoDB" id="2246127at2759"/>
<dbReference type="Proteomes" id="UP000310158">
    <property type="component" value="Unassembled WGS sequence"/>
</dbReference>
<gene>
    <name evidence="2" type="ORF">EW146_g4834</name>
</gene>
<accession>A0A4V3XF08</accession>
<feature type="region of interest" description="Disordered" evidence="1">
    <location>
        <begin position="172"/>
        <end position="202"/>
    </location>
</feature>
<sequence>MAPIRAKDVIADFDDVQDQPGFVTCSLCFKSSGKDKPIRKESISMHKKTKGHRQAVLAVQGDIGEQDLPLVSDDEDVAPALSQGPPNPLDDVAIYDDCIIDAQGQQIHFEAGNVRRDLARDDLAEKIEALNYYDHTIFGKMCGRRTNDDGANDDSGGDSTVADIVATLESIGLEDSDDDADESDEEERTMDETPNPEANWAPHGSKMMFMLDLLDNLPRLRLSDDHLKAIIWVMRECGTPNVLSFISLRKMQAKLTREVGVKTELHESALGNKFFSNQPPVLLQLDWANPLVRPFIHLYLDITPTICEPWQAGKWIHEVPLDDLGPMWADWTNAGHQHFYTQEIAQLSSGEFVIPLRWITVNDVVEFDGYLVNYYSTLNKFVIQDHTTKRIAACELRYNFLDLRTQYDIVFADCSPNWAHTMPNPLREIAQGRPMFTIRLMVWGDDVSGNRSKSFNPHMNVYIANASLPHKQLLQEYFVRFSSTSPHASTSEIFAATFRDMKTDCWHTAYDCQLKQEILFRVIGHILPVDNPQQAESASIVGGQGNLNCRYDLMGGTEVERETNEGYHAHFSPGMPRRLEQTIEAIKQQYETTCMGVKDAVERLQMATGVKDGIAEYWITQLLTKAHAEHQTHLYHPEHRDPRLSDRKILLDWLYRQPADSYARLAEDSPDRHRLRPGDHFNPLLKADGINPHQDNTVEILHTYLIGNDKYIWHDSSKDWDKKKDADFAVWLQSSSVDGLMLPPIRANYIAQYKNSLIGKHFKTLQQLAASGELGVLVWYHEIKNMDAYLEDLQILIDNLLDIWAEFDPRRILYKQKLHVLTHLPQDIRRHGPAPLRDIAVTLADMERFKHQASGGWWKNSSGEYIQAEPRIRNFLNVNKELQRRLGWVDETKLKPGKCQIRLVAKQKRRPAALDAILQGTHLQFPLDEEEVDLAVAWNECKYVVSRSRDVCKLGLWVFCHVKECVVPGCISHILVPSVHCDTTAEHAIVVIDRFDIADENDARLNMPILTRMNQTNIVHSKDVLFIFNAQHDCATGGCQISEARTTVVQERQQFECQLSCITHSDNDQYILNMHALHNASLIRETLPRHLTIPKRYFSDRKAKHDEFAVNLRITGPVKRAETAAKAKATREKKKAGQG</sequence>
<dbReference type="PANTHER" id="PTHR31912">
    <property type="entry name" value="IP13529P"/>
    <property type="match status" value="1"/>
</dbReference>
<evidence type="ECO:0000256" key="1">
    <source>
        <dbReference type="SAM" id="MobiDB-lite"/>
    </source>
</evidence>
<protein>
    <submittedName>
        <fullName evidence="2">Uncharacterized protein</fullName>
    </submittedName>
</protein>
<proteinExistence type="predicted"/>
<organism evidence="2 3">
    <name type="scientific">Bondarzewia mesenterica</name>
    <dbReference type="NCBI Taxonomy" id="1095465"/>
    <lineage>
        <taxon>Eukaryota</taxon>
        <taxon>Fungi</taxon>
        <taxon>Dikarya</taxon>
        <taxon>Basidiomycota</taxon>
        <taxon>Agaricomycotina</taxon>
        <taxon>Agaricomycetes</taxon>
        <taxon>Russulales</taxon>
        <taxon>Bondarzewiaceae</taxon>
        <taxon>Bondarzewia</taxon>
    </lineage>
</organism>